<keyword evidence="2" id="KW-1185">Reference proteome</keyword>
<accession>A0ABV6DH11</accession>
<name>A0ABV6DH11_9BACL</name>
<comment type="caution">
    <text evidence="1">The sequence shown here is derived from an EMBL/GenBank/DDBJ whole genome shotgun (WGS) entry which is preliminary data.</text>
</comment>
<reference evidence="1 2" key="1">
    <citation type="submission" date="2024-09" db="EMBL/GenBank/DDBJ databases">
        <authorList>
            <person name="Sun Q."/>
            <person name="Mori K."/>
        </authorList>
    </citation>
    <scope>NUCLEOTIDE SEQUENCE [LARGE SCALE GENOMIC DNA]</scope>
    <source>
        <strain evidence="1 2">CCM 7759</strain>
    </source>
</reference>
<protein>
    <submittedName>
        <fullName evidence="1">Uncharacterized protein</fullName>
    </submittedName>
</protein>
<sequence>MKTNHLFIRINTTTRRDRQDALDAARNFFVSSGAWIVDYRMLSNNSICYQFEVEFRDVPSLHLYLAQTEFNVLEESQNQLHAIHALGQARNLNPDHIVRGTFQITFIHNDPDLVLDVPPFE</sequence>
<evidence type="ECO:0000313" key="1">
    <source>
        <dbReference type="EMBL" id="MFC0211892.1"/>
    </source>
</evidence>
<organism evidence="1 2">
    <name type="scientific">Paenibacillus chartarius</name>
    <dbReference type="NCBI Taxonomy" id="747481"/>
    <lineage>
        <taxon>Bacteria</taxon>
        <taxon>Bacillati</taxon>
        <taxon>Bacillota</taxon>
        <taxon>Bacilli</taxon>
        <taxon>Bacillales</taxon>
        <taxon>Paenibacillaceae</taxon>
        <taxon>Paenibacillus</taxon>
    </lineage>
</organism>
<dbReference type="Proteomes" id="UP001589776">
    <property type="component" value="Unassembled WGS sequence"/>
</dbReference>
<evidence type="ECO:0000313" key="2">
    <source>
        <dbReference type="Proteomes" id="UP001589776"/>
    </source>
</evidence>
<dbReference type="EMBL" id="JBHLWN010000024">
    <property type="protein sequence ID" value="MFC0211892.1"/>
    <property type="molecule type" value="Genomic_DNA"/>
</dbReference>
<proteinExistence type="predicted"/>
<dbReference type="RefSeq" id="WP_377468919.1">
    <property type="nucleotide sequence ID" value="NZ_JBHLWN010000024.1"/>
</dbReference>
<gene>
    <name evidence="1" type="ORF">ACFFK0_05410</name>
</gene>